<evidence type="ECO:0000256" key="6">
    <source>
        <dbReference type="ARBA" id="ARBA00023136"/>
    </source>
</evidence>
<gene>
    <name evidence="9" type="primary">ssuC_2</name>
    <name evidence="9" type="ORF">CLOACE_14310</name>
</gene>
<keyword evidence="10" id="KW-1185">Reference proteome</keyword>
<feature type="transmembrane region" description="Helical" evidence="7">
    <location>
        <begin position="153"/>
        <end position="176"/>
    </location>
</feature>
<name>A0A1E8EZ45_9CLOT</name>
<dbReference type="Proteomes" id="UP000175744">
    <property type="component" value="Unassembled WGS sequence"/>
</dbReference>
<dbReference type="RefSeq" id="WP_070110414.1">
    <property type="nucleotide sequence ID" value="NZ_LZFO01000018.1"/>
</dbReference>
<dbReference type="InterPro" id="IPR000515">
    <property type="entry name" value="MetI-like"/>
</dbReference>
<dbReference type="PATRIC" id="fig|1121290.3.peg.1415"/>
<evidence type="ECO:0000256" key="5">
    <source>
        <dbReference type="ARBA" id="ARBA00022989"/>
    </source>
</evidence>
<dbReference type="PANTHER" id="PTHR30151">
    <property type="entry name" value="ALKANE SULFONATE ABC TRANSPORTER-RELATED, MEMBRANE SUBUNIT"/>
    <property type="match status" value="1"/>
</dbReference>
<evidence type="ECO:0000313" key="10">
    <source>
        <dbReference type="Proteomes" id="UP000175744"/>
    </source>
</evidence>
<feature type="transmembrane region" description="Helical" evidence="7">
    <location>
        <begin position="188"/>
        <end position="206"/>
    </location>
</feature>
<feature type="transmembrane region" description="Helical" evidence="7">
    <location>
        <begin position="103"/>
        <end position="133"/>
    </location>
</feature>
<protein>
    <submittedName>
        <fullName evidence="9">Putative aliphatic sulfonates transport permease protein SsuC</fullName>
    </submittedName>
</protein>
<organism evidence="9 10">
    <name type="scientific">Clostridium acetireducens DSM 10703</name>
    <dbReference type="NCBI Taxonomy" id="1121290"/>
    <lineage>
        <taxon>Bacteria</taxon>
        <taxon>Bacillati</taxon>
        <taxon>Bacillota</taxon>
        <taxon>Clostridia</taxon>
        <taxon>Eubacteriales</taxon>
        <taxon>Clostridiaceae</taxon>
        <taxon>Clostridium</taxon>
    </lineage>
</organism>
<dbReference type="GO" id="GO:0005886">
    <property type="term" value="C:plasma membrane"/>
    <property type="evidence" value="ECO:0007669"/>
    <property type="project" value="UniProtKB-SubCell"/>
</dbReference>
<evidence type="ECO:0000256" key="1">
    <source>
        <dbReference type="ARBA" id="ARBA00004651"/>
    </source>
</evidence>
<proteinExistence type="inferred from homology"/>
<evidence type="ECO:0000256" key="2">
    <source>
        <dbReference type="ARBA" id="ARBA00022448"/>
    </source>
</evidence>
<evidence type="ECO:0000313" key="9">
    <source>
        <dbReference type="EMBL" id="OFI05956.1"/>
    </source>
</evidence>
<evidence type="ECO:0000256" key="4">
    <source>
        <dbReference type="ARBA" id="ARBA00022692"/>
    </source>
</evidence>
<dbReference type="Gene3D" id="1.10.3720.10">
    <property type="entry name" value="MetI-like"/>
    <property type="match status" value="1"/>
</dbReference>
<dbReference type="GO" id="GO:0042918">
    <property type="term" value="P:alkanesulfonate transmembrane transport"/>
    <property type="evidence" value="ECO:0007669"/>
    <property type="project" value="UniProtKB-ARBA"/>
</dbReference>
<dbReference type="EMBL" id="LZFO01000018">
    <property type="protein sequence ID" value="OFI05956.1"/>
    <property type="molecule type" value="Genomic_DNA"/>
</dbReference>
<comment type="similarity">
    <text evidence="7">Belongs to the binding-protein-dependent transport system permease family.</text>
</comment>
<keyword evidence="6 7" id="KW-0472">Membrane</keyword>
<sequence>MICKLKGSIPIILIFVLWYLGGVYNWWSAYILPPPKVVVVSAYNLILSGVLFKHIYDSLVRILWGFFITLILAIPLGILFGINKKIYEYFEPILEFIRHTPPLALIPMLILWFGIGEKSKVIIIILASFFPVLLNTMEGVESCDNKLIEVGKIFNLSTIQVFFKIIIPSALPNILLGMKLGIGYSWRAIIGAEMVAASSGLGYLILDGQQLSRSDVVMVGILFIGFLGIITDALFSFFIKKIDICNVEVYKDERI</sequence>
<evidence type="ECO:0000256" key="7">
    <source>
        <dbReference type="RuleBase" id="RU363032"/>
    </source>
</evidence>
<evidence type="ECO:0000259" key="8">
    <source>
        <dbReference type="PROSITE" id="PS50928"/>
    </source>
</evidence>
<dbReference type="InterPro" id="IPR035906">
    <property type="entry name" value="MetI-like_sf"/>
</dbReference>
<dbReference type="AlphaFoldDB" id="A0A1E8EZ45"/>
<dbReference type="CDD" id="cd06261">
    <property type="entry name" value="TM_PBP2"/>
    <property type="match status" value="1"/>
</dbReference>
<evidence type="ECO:0000256" key="3">
    <source>
        <dbReference type="ARBA" id="ARBA00022475"/>
    </source>
</evidence>
<dbReference type="FunFam" id="1.10.3720.10:FF:000003">
    <property type="entry name" value="Aliphatic sulfonate ABC transporter permease"/>
    <property type="match status" value="1"/>
</dbReference>
<comment type="caution">
    <text evidence="9">The sequence shown here is derived from an EMBL/GenBank/DDBJ whole genome shotgun (WGS) entry which is preliminary data.</text>
</comment>
<keyword evidence="4 7" id="KW-0812">Transmembrane</keyword>
<accession>A0A1E8EZ45</accession>
<feature type="transmembrane region" description="Helical" evidence="7">
    <location>
        <begin position="218"/>
        <end position="239"/>
    </location>
</feature>
<feature type="domain" description="ABC transmembrane type-1" evidence="8">
    <location>
        <begin position="55"/>
        <end position="235"/>
    </location>
</feature>
<feature type="transmembrane region" description="Helical" evidence="7">
    <location>
        <begin position="62"/>
        <end position="82"/>
    </location>
</feature>
<dbReference type="SUPFAM" id="SSF161098">
    <property type="entry name" value="MetI-like"/>
    <property type="match status" value="1"/>
</dbReference>
<keyword evidence="5 7" id="KW-1133">Transmembrane helix</keyword>
<dbReference type="PANTHER" id="PTHR30151:SF38">
    <property type="entry name" value="ALIPHATIC SULFONATES TRANSPORT PERMEASE PROTEIN SSUC-RELATED"/>
    <property type="match status" value="1"/>
</dbReference>
<keyword evidence="3" id="KW-1003">Cell membrane</keyword>
<dbReference type="Pfam" id="PF00528">
    <property type="entry name" value="BPD_transp_1"/>
    <property type="match status" value="1"/>
</dbReference>
<dbReference type="PROSITE" id="PS50928">
    <property type="entry name" value="ABC_TM1"/>
    <property type="match status" value="1"/>
</dbReference>
<comment type="subcellular location">
    <subcellularLocation>
        <location evidence="1 7">Cell membrane</location>
        <topology evidence="1 7">Multi-pass membrane protein</topology>
    </subcellularLocation>
</comment>
<reference evidence="9 10" key="1">
    <citation type="submission" date="2016-06" db="EMBL/GenBank/DDBJ databases">
        <title>Genome sequence of Clostridium acetireducens DSM 10703.</title>
        <authorList>
            <person name="Poehlein A."/>
            <person name="Fluechter S."/>
            <person name="Duerre P."/>
            <person name="Daniel R."/>
        </authorList>
    </citation>
    <scope>NUCLEOTIDE SEQUENCE [LARGE SCALE GENOMIC DNA]</scope>
    <source>
        <strain evidence="9 10">DSM 10703</strain>
    </source>
</reference>
<dbReference type="STRING" id="1121290.CLAOCE_14310"/>
<feature type="transmembrane region" description="Helical" evidence="7">
    <location>
        <begin position="7"/>
        <end position="27"/>
    </location>
</feature>
<keyword evidence="2 7" id="KW-0813">Transport</keyword>
<dbReference type="OrthoDB" id="9796361at2"/>